<keyword evidence="1" id="KW-0812">Transmembrane</keyword>
<dbReference type="EMBL" id="UINC01078684">
    <property type="protein sequence ID" value="SVC19998.1"/>
    <property type="molecule type" value="Genomic_DNA"/>
</dbReference>
<sequence length="160" mass="17857">MPAYLIELSLIATAILLSSASSLSLRLLATFLFAMTLQPALKVTAGLVLGIRYSYAYLWYFEPRFKMKYGDYLACPIRRRLIFQFAGSVRTPVAMAIGMILLQDSFYLFWLCTAGLVAFSLMQLIAFVAAVLGVRRIGPMALRHLTTPALLGFELRQAFS</sequence>
<reference evidence="2" key="1">
    <citation type="submission" date="2018-05" db="EMBL/GenBank/DDBJ databases">
        <authorList>
            <person name="Lanie J.A."/>
            <person name="Ng W.-L."/>
            <person name="Kazmierczak K.M."/>
            <person name="Andrzejewski T.M."/>
            <person name="Davidsen T.M."/>
            <person name="Wayne K.J."/>
            <person name="Tettelin H."/>
            <person name="Glass J.I."/>
            <person name="Rusch D."/>
            <person name="Podicherti R."/>
            <person name="Tsui H.-C.T."/>
            <person name="Winkler M.E."/>
        </authorList>
    </citation>
    <scope>NUCLEOTIDE SEQUENCE</scope>
</reference>
<gene>
    <name evidence="2" type="ORF">METZ01_LOCUS272852</name>
</gene>
<accession>A0A382K6R0</accession>
<feature type="transmembrane region" description="Helical" evidence="1">
    <location>
        <begin position="81"/>
        <end position="102"/>
    </location>
</feature>
<proteinExistence type="predicted"/>
<keyword evidence="1" id="KW-1133">Transmembrane helix</keyword>
<feature type="transmembrane region" description="Helical" evidence="1">
    <location>
        <begin position="40"/>
        <end position="60"/>
    </location>
</feature>
<protein>
    <submittedName>
        <fullName evidence="2">Uncharacterized protein</fullName>
    </submittedName>
</protein>
<feature type="transmembrane region" description="Helical" evidence="1">
    <location>
        <begin position="108"/>
        <end position="134"/>
    </location>
</feature>
<evidence type="ECO:0000256" key="1">
    <source>
        <dbReference type="SAM" id="Phobius"/>
    </source>
</evidence>
<name>A0A382K6R0_9ZZZZ</name>
<dbReference type="AlphaFoldDB" id="A0A382K6R0"/>
<organism evidence="2">
    <name type="scientific">marine metagenome</name>
    <dbReference type="NCBI Taxonomy" id="408172"/>
    <lineage>
        <taxon>unclassified sequences</taxon>
        <taxon>metagenomes</taxon>
        <taxon>ecological metagenomes</taxon>
    </lineage>
</organism>
<keyword evidence="1" id="KW-0472">Membrane</keyword>
<evidence type="ECO:0000313" key="2">
    <source>
        <dbReference type="EMBL" id="SVC19998.1"/>
    </source>
</evidence>